<gene>
    <name evidence="4" type="ORF">SAMN05444280_11019</name>
</gene>
<dbReference type="OrthoDB" id="1108781at2"/>
<dbReference type="SMART" id="SM00034">
    <property type="entry name" value="CLECT"/>
    <property type="match status" value="1"/>
</dbReference>
<evidence type="ECO:0000256" key="1">
    <source>
        <dbReference type="SAM" id="SignalP"/>
    </source>
</evidence>
<name>A0A1M6G3S5_9BACT</name>
<feature type="signal peptide" evidence="1">
    <location>
        <begin position="1"/>
        <end position="24"/>
    </location>
</feature>
<dbReference type="InterPro" id="IPR016187">
    <property type="entry name" value="CTDL_fold"/>
</dbReference>
<protein>
    <submittedName>
        <fullName evidence="4">Gliding motility-associated C-terminal domain-containing protein</fullName>
    </submittedName>
</protein>
<dbReference type="Gene3D" id="3.10.100.10">
    <property type="entry name" value="Mannose-Binding Protein A, subunit A"/>
    <property type="match status" value="1"/>
</dbReference>
<dbReference type="PROSITE" id="PS50041">
    <property type="entry name" value="C_TYPE_LECTIN_2"/>
    <property type="match status" value="1"/>
</dbReference>
<dbReference type="STRING" id="1168035.SAMN05444280_11019"/>
<keyword evidence="5" id="KW-1185">Reference proteome</keyword>
<evidence type="ECO:0000259" key="3">
    <source>
        <dbReference type="PROSITE" id="PS50093"/>
    </source>
</evidence>
<dbReference type="SUPFAM" id="SSF49299">
    <property type="entry name" value="PKD domain"/>
    <property type="match status" value="3"/>
</dbReference>
<dbReference type="AlphaFoldDB" id="A0A1M6G3S5"/>
<feature type="domain" description="PKD" evidence="3">
    <location>
        <begin position="500"/>
        <end position="541"/>
    </location>
</feature>
<dbReference type="RefSeq" id="WP_073168213.1">
    <property type="nucleotide sequence ID" value="NZ_FQZE01000010.1"/>
</dbReference>
<proteinExistence type="predicted"/>
<dbReference type="Pfam" id="PF00059">
    <property type="entry name" value="Lectin_C"/>
    <property type="match status" value="1"/>
</dbReference>
<organism evidence="4 5">
    <name type="scientific">Tangfeifania diversioriginum</name>
    <dbReference type="NCBI Taxonomy" id="1168035"/>
    <lineage>
        <taxon>Bacteria</taxon>
        <taxon>Pseudomonadati</taxon>
        <taxon>Bacteroidota</taxon>
        <taxon>Bacteroidia</taxon>
        <taxon>Marinilabiliales</taxon>
        <taxon>Prolixibacteraceae</taxon>
        <taxon>Tangfeifania</taxon>
    </lineage>
</organism>
<dbReference type="PANTHER" id="PTHR22803">
    <property type="entry name" value="MANNOSE, PHOSPHOLIPASE, LECTIN RECEPTOR RELATED"/>
    <property type="match status" value="1"/>
</dbReference>
<feature type="chain" id="PRO_5012906611" evidence="1">
    <location>
        <begin position="25"/>
        <end position="915"/>
    </location>
</feature>
<dbReference type="Proteomes" id="UP000184050">
    <property type="component" value="Unassembled WGS sequence"/>
</dbReference>
<accession>A0A1M6G3S5</accession>
<dbReference type="EMBL" id="FQZE01000010">
    <property type="protein sequence ID" value="SHJ04608.1"/>
    <property type="molecule type" value="Genomic_DNA"/>
</dbReference>
<dbReference type="InterPro" id="IPR000601">
    <property type="entry name" value="PKD_dom"/>
</dbReference>
<dbReference type="SMART" id="SM00089">
    <property type="entry name" value="PKD"/>
    <property type="match status" value="2"/>
</dbReference>
<evidence type="ECO:0000313" key="4">
    <source>
        <dbReference type="EMBL" id="SHJ04608.1"/>
    </source>
</evidence>
<evidence type="ECO:0000313" key="5">
    <source>
        <dbReference type="Proteomes" id="UP000184050"/>
    </source>
</evidence>
<dbReference type="InterPro" id="IPR034007">
    <property type="entry name" value="CTLD_bac"/>
</dbReference>
<feature type="domain" description="PKD" evidence="3">
    <location>
        <begin position="741"/>
        <end position="820"/>
    </location>
</feature>
<dbReference type="InterPro" id="IPR035986">
    <property type="entry name" value="PKD_dom_sf"/>
</dbReference>
<reference evidence="4 5" key="1">
    <citation type="submission" date="2016-11" db="EMBL/GenBank/DDBJ databases">
        <authorList>
            <person name="Jaros S."/>
            <person name="Januszkiewicz K."/>
            <person name="Wedrychowicz H."/>
        </authorList>
    </citation>
    <scope>NUCLEOTIDE SEQUENCE [LARGE SCALE GENOMIC DNA]</scope>
    <source>
        <strain evidence="4 5">DSM 27063</strain>
    </source>
</reference>
<keyword evidence="1" id="KW-0732">Signal</keyword>
<dbReference type="Pfam" id="PF18911">
    <property type="entry name" value="PKD_4"/>
    <property type="match status" value="2"/>
</dbReference>
<dbReference type="InterPro" id="IPR016186">
    <property type="entry name" value="C-type_lectin-like/link_sf"/>
</dbReference>
<evidence type="ECO:0000259" key="2">
    <source>
        <dbReference type="PROSITE" id="PS50041"/>
    </source>
</evidence>
<dbReference type="SUPFAM" id="SSF56436">
    <property type="entry name" value="C-type lectin-like"/>
    <property type="match status" value="1"/>
</dbReference>
<dbReference type="CDD" id="cd00146">
    <property type="entry name" value="PKD"/>
    <property type="match status" value="2"/>
</dbReference>
<dbReference type="InterPro" id="IPR001304">
    <property type="entry name" value="C-type_lectin-like"/>
</dbReference>
<dbReference type="CDD" id="cd03603">
    <property type="entry name" value="CLECT_VCBS"/>
    <property type="match status" value="1"/>
</dbReference>
<dbReference type="Pfam" id="PF13585">
    <property type="entry name" value="CHU_C"/>
    <property type="match status" value="1"/>
</dbReference>
<dbReference type="InterPro" id="IPR013783">
    <property type="entry name" value="Ig-like_fold"/>
</dbReference>
<dbReference type="InterPro" id="IPR022409">
    <property type="entry name" value="PKD/Chitinase_dom"/>
</dbReference>
<sequence length="915" mass="102072">MRQRKLLFSAAVGILLLIAGFVHAQPEQTSRIDNSGADTVFYCNGLVPVAPGITIENIDFENSSDGIKISITNYKQGEDRLFYSETELTQNWDPIYGNLELTGAGTAEEYEAAVQQVYYEYLSNNPTPEPRSFSISLLDADYLPHTEHFYLYIEEKGIPWTEARDSAANMDYYGLQGYLATITSSIENEFIWTKIDGVVGWIGASDEEQEGTWKWVTGPELDSVFWQGNYNGYRVNGAYSYWNNGEPNNSNDEDYAHINDDDIGKKSWNDLPNEGGSGNYYPQGFVVEFGGMNGDPDVQLSASAVVAWNPKPVVEVNDFSKLMCGENTQQLQLQIPPNVSTVLRPISTGANVDDESSPEPVIQFPPGEYGTYGFRLEVIDEYDCSRFDTLEVSYQHQPTADFYLDEEECKGYNLQLDFEGEVLNDAQFSWYSNDTVFHSGLNESMEIPLGYGEPGRSVGLKVNENGCVDSTRIEVTVTPVIDFSAETPDGCNPLENRILSDSSEPIEEYFWDLGDGTTTEEKEPTHSFENTGTTDKKFDVSLRVVSAEGCENKGIKKDFITVHPIPAIDFDFEEDLCYSETAAVNYVGSAGEKDDFQWDLSDFESGEIVEDPGKSPGPLRFNLLNRPTASVGLKVISEFGCETEEIIKTYKRKPLFEVSGEPIEGCPPLDAEMEISTTDLVDEVNYSWNLGNGIQSEGNSFSRSFSESDKNYDVKITAVSSLTGCDDTLLLPGKIVVHPVPEADFNANPSSVLISNPVIQFENQTTGATEYSWNFGDESADSDEENPVHRFDEMDRYHVALRAFNDFGCSDSAFTDVSVTFDKVFPPNAFSPNAAKVEDREFRIHSEGIVNEGYKLLIFNRWGEVIFESNSQENGWDGTMKNGDFAPAGVYSWVIEYYDFLGEKHAQQGTVTLIF</sequence>
<dbReference type="Gene3D" id="2.60.40.10">
    <property type="entry name" value="Immunoglobulins"/>
    <property type="match status" value="3"/>
</dbReference>
<feature type="domain" description="C-type lectin" evidence="2">
    <location>
        <begin position="145"/>
        <end position="270"/>
    </location>
</feature>
<dbReference type="InterPro" id="IPR050111">
    <property type="entry name" value="C-type_lectin/snaclec_domain"/>
</dbReference>
<dbReference type="PROSITE" id="PS50093">
    <property type="entry name" value="PKD"/>
    <property type="match status" value="2"/>
</dbReference>